<evidence type="ECO:0000256" key="1">
    <source>
        <dbReference type="SAM" id="MobiDB-lite"/>
    </source>
</evidence>
<proteinExistence type="predicted"/>
<dbReference type="InterPro" id="IPR036737">
    <property type="entry name" value="OmpA-like_sf"/>
</dbReference>
<accession>A0A1H8J103</accession>
<name>A0A1H8J103_9PROT</name>
<dbReference type="RefSeq" id="WP_090315167.1">
    <property type="nucleotide sequence ID" value="NZ_FNOE01000001.1"/>
</dbReference>
<feature type="compositionally biased region" description="Polar residues" evidence="1">
    <location>
        <begin position="425"/>
        <end position="438"/>
    </location>
</feature>
<dbReference type="Pfam" id="PF05359">
    <property type="entry name" value="DUF748"/>
    <property type="match status" value="2"/>
</dbReference>
<evidence type="ECO:0000313" key="4">
    <source>
        <dbReference type="Proteomes" id="UP000198814"/>
    </source>
</evidence>
<gene>
    <name evidence="3" type="ORF">SAMN05216333_10150</name>
</gene>
<dbReference type="InterPro" id="IPR052894">
    <property type="entry name" value="AsmA-related"/>
</dbReference>
<keyword evidence="2" id="KW-1133">Transmembrane helix</keyword>
<reference evidence="4" key="1">
    <citation type="submission" date="2016-10" db="EMBL/GenBank/DDBJ databases">
        <authorList>
            <person name="Varghese N."/>
            <person name="Submissions S."/>
        </authorList>
    </citation>
    <scope>NUCLEOTIDE SEQUENCE [LARGE SCALE GENOMIC DNA]</scope>
    <source>
        <strain evidence="4">Nm76</strain>
    </source>
</reference>
<protein>
    <recommendedName>
        <fullName evidence="5">DUF748 domain-containing protein</fullName>
    </recommendedName>
</protein>
<dbReference type="Proteomes" id="UP000198814">
    <property type="component" value="Unassembled WGS sequence"/>
</dbReference>
<dbReference type="PANTHER" id="PTHR30441">
    <property type="entry name" value="DUF748 DOMAIN-CONTAINING PROTEIN"/>
    <property type="match status" value="1"/>
</dbReference>
<dbReference type="Gene3D" id="3.30.1330.60">
    <property type="entry name" value="OmpA-like domain"/>
    <property type="match status" value="1"/>
</dbReference>
<feature type="transmembrane region" description="Helical" evidence="2">
    <location>
        <begin position="15"/>
        <end position="37"/>
    </location>
</feature>
<keyword evidence="2" id="KW-0472">Membrane</keyword>
<evidence type="ECO:0000313" key="3">
    <source>
        <dbReference type="EMBL" id="SEN74065.1"/>
    </source>
</evidence>
<keyword evidence="4" id="KW-1185">Reference proteome</keyword>
<dbReference type="GO" id="GO:0005886">
    <property type="term" value="C:plasma membrane"/>
    <property type="evidence" value="ECO:0007669"/>
    <property type="project" value="TreeGrafter"/>
</dbReference>
<dbReference type="AlphaFoldDB" id="A0A1H8J103"/>
<dbReference type="PANTHER" id="PTHR30441:SF8">
    <property type="entry name" value="DUF748 DOMAIN-CONTAINING PROTEIN"/>
    <property type="match status" value="1"/>
</dbReference>
<keyword evidence="2" id="KW-0812">Transmembrane</keyword>
<dbReference type="STRING" id="42354.SAMN05216333_10150"/>
<dbReference type="EMBL" id="FODO01000001">
    <property type="protein sequence ID" value="SEN74065.1"/>
    <property type="molecule type" value="Genomic_DNA"/>
</dbReference>
<organism evidence="3 4">
    <name type="scientific">Nitrosomonas oligotropha</name>
    <dbReference type="NCBI Taxonomy" id="42354"/>
    <lineage>
        <taxon>Bacteria</taxon>
        <taxon>Pseudomonadati</taxon>
        <taxon>Pseudomonadota</taxon>
        <taxon>Betaproteobacteria</taxon>
        <taxon>Nitrosomonadales</taxon>
        <taxon>Nitrosomonadaceae</taxon>
        <taxon>Nitrosomonas</taxon>
    </lineage>
</organism>
<dbReference type="GO" id="GO:0090313">
    <property type="term" value="P:regulation of protein targeting to membrane"/>
    <property type="evidence" value="ECO:0007669"/>
    <property type="project" value="TreeGrafter"/>
</dbReference>
<evidence type="ECO:0008006" key="5">
    <source>
        <dbReference type="Google" id="ProtNLM"/>
    </source>
</evidence>
<dbReference type="OrthoDB" id="9757969at2"/>
<feature type="region of interest" description="Disordered" evidence="1">
    <location>
        <begin position="414"/>
        <end position="456"/>
    </location>
</feature>
<sequence>MTPTSQQRVIRYKRLGIILGVIAVLFAVLAALGTYWLPGYAKSQLEIRLSEILQRPVTVASIELKPRTLELNIQGFRIDEKADNTEKNTALFSFNTLHIGLSLESLKQRAAVVSSITLTEPQLHLVRKSKDQLNISDLLERFNQPAEPEDTANKTVIPFSISNIAIQGGRVEFIDQHEHAEHSISEINFDIPIVANTGGTQNDWIAPHFSSKINGALLSLDGKLRPFAATQEATLTFKLDNADLTRFDRYVTLPEGIRLLSGFYDSNLNLSFTQEADKEPQIEVTGATSLRQLTLKNSAVAAPYQAQLKHLNIALTKADPTGKQPSRIKLHIDQAALTRDGEKEPALSLAKLAIPDITINTAAQKIALGTITLDGFNTTLRRDAQGNLDLSRLFESSGSAESSMSAPAERVLIPIPGRKPARPANATQTAGKEPQQQKLARADSGSSEKKSSAGKPWVPHIKSIQFKSAKLRYEDLSLTKVTPMVIDSLDLALEDIDLDGVEPLQLTLQGQVNQHGSIKTSGALAWSPLSADLLLNLNAVDLVSLQGWLGDKLTALLTSGDISFAGNFKASGDPLKIQLSGEGKLGNFNIFDSKNAYDLLRWKKLEIGHLNFSNDPLLVDINTLYLSDFFARMIIQPDGTLNLKQIIQTGKPSEPVASIAAAASKDLGATRAKSETPVHIGKIYLQQGNIDFNDRFIKPNYRAKLTALAGQVGPLNPGKSGKVDIRGMVSKTAPLHIQGTIDPFSAELLLDIVAQVKGIDLPPFSPYSGKYIGYEIEKGKLSADVNYQIENGALTADNKIFIDQFTLGGKVESENAVSLPLDLAISLLKNRRGEINLHLPLKGSIDDPDFNLGDIVFSAFINMISKAITSPFALLGSVFEGGEELSEISFTPGFADIETESAQRLETLAGVLKDRSSLQLEISGRVDPDTDHEGLKLAMLQNKVKAQKLAEDTKKGIASGAITDIKLTPQEYNKYLEIVYKKESFDKPKNAIGLAKSLPSAEMEQLILNHLTVTDSDLQALAENRANAARNWLVEHGEISSERIFVVGIHETGESAQKKGSKAEFSLK</sequence>
<evidence type="ECO:0000256" key="2">
    <source>
        <dbReference type="SAM" id="Phobius"/>
    </source>
</evidence>
<dbReference type="InterPro" id="IPR008023">
    <property type="entry name" value="DUF748"/>
</dbReference>